<organism evidence="3 4">
    <name type="scientific">Mycena pura</name>
    <dbReference type="NCBI Taxonomy" id="153505"/>
    <lineage>
        <taxon>Eukaryota</taxon>
        <taxon>Fungi</taxon>
        <taxon>Dikarya</taxon>
        <taxon>Basidiomycota</taxon>
        <taxon>Agaricomycotina</taxon>
        <taxon>Agaricomycetes</taxon>
        <taxon>Agaricomycetidae</taxon>
        <taxon>Agaricales</taxon>
        <taxon>Marasmiineae</taxon>
        <taxon>Mycenaceae</taxon>
        <taxon>Mycena</taxon>
    </lineage>
</organism>
<dbReference type="AlphaFoldDB" id="A0AAD6VBY8"/>
<reference evidence="3" key="1">
    <citation type="submission" date="2023-03" db="EMBL/GenBank/DDBJ databases">
        <title>Massive genome expansion in bonnet fungi (Mycena s.s.) driven by repeated elements and novel gene families across ecological guilds.</title>
        <authorList>
            <consortium name="Lawrence Berkeley National Laboratory"/>
            <person name="Harder C.B."/>
            <person name="Miyauchi S."/>
            <person name="Viragh M."/>
            <person name="Kuo A."/>
            <person name="Thoen E."/>
            <person name="Andreopoulos B."/>
            <person name="Lu D."/>
            <person name="Skrede I."/>
            <person name="Drula E."/>
            <person name="Henrissat B."/>
            <person name="Morin E."/>
            <person name="Kohler A."/>
            <person name="Barry K."/>
            <person name="LaButti K."/>
            <person name="Morin E."/>
            <person name="Salamov A."/>
            <person name="Lipzen A."/>
            <person name="Mereny Z."/>
            <person name="Hegedus B."/>
            <person name="Baldrian P."/>
            <person name="Stursova M."/>
            <person name="Weitz H."/>
            <person name="Taylor A."/>
            <person name="Grigoriev I.V."/>
            <person name="Nagy L.G."/>
            <person name="Martin F."/>
            <person name="Kauserud H."/>
        </authorList>
    </citation>
    <scope>NUCLEOTIDE SEQUENCE</scope>
    <source>
        <strain evidence="3">9144</strain>
    </source>
</reference>
<gene>
    <name evidence="3" type="ORF">GGX14DRAFT_397827</name>
</gene>
<dbReference type="GO" id="GO:0004197">
    <property type="term" value="F:cysteine-type endopeptidase activity"/>
    <property type="evidence" value="ECO:0007669"/>
    <property type="project" value="InterPro"/>
</dbReference>
<sequence length="402" mass="45517">MSGIDDNPTDLDELERLALLAIARLLRNQEEPQDDFFREMEELTQEYGLVPPYAAYITLLSTQSHTSDDAAQRLGPGPPREVPTRPTVRDQDYQTAANFESALWQYYKLTGVLVPDELLKECQRRLRIATPGSNSEQKAQRQLQFLDGIHRYRKQRSISFASEQPIGLWADAEQVDPTESMQSKGNRFWAVLIGNDAYPGSPLGGAINDANLVQSFITTYLSVPNDHIRLLRNAKRDTIVNALYDLRDNPDIQRDDNILSAADYFQTPAANQGSQYYSLPRLLSFRWRAAFTRGHCSQIKSETWDADISSFVQLAACQDFQLAEETNVDQDSPHANVSRYSRRERLVNPRYGRFTWALICILKSTLGVNATYASAINSMGVLGPMQVPVVVGSRKESRLWFE</sequence>
<comment type="caution">
    <text evidence="3">The sequence shown here is derived from an EMBL/GenBank/DDBJ whole genome shotgun (WGS) entry which is preliminary data.</text>
</comment>
<keyword evidence="4" id="KW-1185">Reference proteome</keyword>
<proteinExistence type="predicted"/>
<dbReference type="Proteomes" id="UP001219525">
    <property type="component" value="Unassembled WGS sequence"/>
</dbReference>
<name>A0AAD6VBY8_9AGAR</name>
<evidence type="ECO:0000313" key="4">
    <source>
        <dbReference type="Proteomes" id="UP001219525"/>
    </source>
</evidence>
<feature type="region of interest" description="Disordered" evidence="1">
    <location>
        <begin position="67"/>
        <end position="86"/>
    </location>
</feature>
<accession>A0AAD6VBY8</accession>
<feature type="domain" description="Peptidase C14 caspase" evidence="2">
    <location>
        <begin position="189"/>
        <end position="271"/>
    </location>
</feature>
<dbReference type="GO" id="GO:0006508">
    <property type="term" value="P:proteolysis"/>
    <property type="evidence" value="ECO:0007669"/>
    <property type="project" value="InterPro"/>
</dbReference>
<evidence type="ECO:0000259" key="2">
    <source>
        <dbReference type="Pfam" id="PF00656"/>
    </source>
</evidence>
<dbReference type="Gene3D" id="3.40.50.1460">
    <property type="match status" value="1"/>
</dbReference>
<evidence type="ECO:0000256" key="1">
    <source>
        <dbReference type="SAM" id="MobiDB-lite"/>
    </source>
</evidence>
<dbReference type="InterPro" id="IPR011600">
    <property type="entry name" value="Pept_C14_caspase"/>
</dbReference>
<dbReference type="Pfam" id="PF00656">
    <property type="entry name" value="Peptidase_C14"/>
    <property type="match status" value="1"/>
</dbReference>
<dbReference type="EMBL" id="JARJCW010000044">
    <property type="protein sequence ID" value="KAJ7205284.1"/>
    <property type="molecule type" value="Genomic_DNA"/>
</dbReference>
<evidence type="ECO:0000313" key="3">
    <source>
        <dbReference type="EMBL" id="KAJ7205284.1"/>
    </source>
</evidence>
<protein>
    <recommendedName>
        <fullName evidence="2">Peptidase C14 caspase domain-containing protein</fullName>
    </recommendedName>
</protein>